<dbReference type="Proteomes" id="UP000635983">
    <property type="component" value="Unassembled WGS sequence"/>
</dbReference>
<evidence type="ECO:0008006" key="4">
    <source>
        <dbReference type="Google" id="ProtNLM"/>
    </source>
</evidence>
<evidence type="ECO:0000313" key="2">
    <source>
        <dbReference type="EMBL" id="GGJ91636.1"/>
    </source>
</evidence>
<name>A0A917UWD9_9PSED</name>
<evidence type="ECO:0000313" key="3">
    <source>
        <dbReference type="Proteomes" id="UP000635983"/>
    </source>
</evidence>
<reference evidence="2" key="2">
    <citation type="submission" date="2020-09" db="EMBL/GenBank/DDBJ databases">
        <authorList>
            <person name="Sun Q."/>
            <person name="Ohkuma M."/>
        </authorList>
    </citation>
    <scope>NUCLEOTIDE SEQUENCE</scope>
    <source>
        <strain evidence="2">JCM 30078</strain>
    </source>
</reference>
<accession>A0A917UWD9</accession>
<feature type="chain" id="PRO_5038000320" description="LTXXQ domain protein" evidence="1">
    <location>
        <begin position="21"/>
        <end position="134"/>
    </location>
</feature>
<dbReference type="EMBL" id="BMPO01000003">
    <property type="protein sequence ID" value="GGJ91636.1"/>
    <property type="molecule type" value="Genomic_DNA"/>
</dbReference>
<dbReference type="Gene3D" id="1.20.120.1490">
    <property type="match status" value="1"/>
</dbReference>
<comment type="caution">
    <text evidence="2">The sequence shown here is derived from an EMBL/GenBank/DDBJ whole genome shotgun (WGS) entry which is preliminary data.</text>
</comment>
<proteinExistence type="predicted"/>
<keyword evidence="3" id="KW-1185">Reference proteome</keyword>
<organism evidence="2 3">
    <name type="scientific">Pseudomonas matsuisoli</name>
    <dbReference type="NCBI Taxonomy" id="1515666"/>
    <lineage>
        <taxon>Bacteria</taxon>
        <taxon>Pseudomonadati</taxon>
        <taxon>Pseudomonadota</taxon>
        <taxon>Gammaproteobacteria</taxon>
        <taxon>Pseudomonadales</taxon>
        <taxon>Pseudomonadaceae</taxon>
        <taxon>Pseudomonas</taxon>
    </lineage>
</organism>
<sequence length="134" mass="15579">MRKTMIAALLAATLPTFAMAMPDGPREHHKPPIFQDLDLSKEQRREVGKLMRDEMQARRDITKRYLEKLPTAEKDAMEKELVAAREKNQGALRALLTPEQQKTFDEAKKKRQARQAEMAEFKAWKAERDKTKTQ</sequence>
<protein>
    <recommendedName>
        <fullName evidence="4">LTXXQ domain protein</fullName>
    </recommendedName>
</protein>
<dbReference type="RefSeq" id="WP_188982951.1">
    <property type="nucleotide sequence ID" value="NZ_BMPO01000003.1"/>
</dbReference>
<gene>
    <name evidence="2" type="ORF">GCM10009304_16800</name>
</gene>
<keyword evidence="1" id="KW-0732">Signal</keyword>
<feature type="signal peptide" evidence="1">
    <location>
        <begin position="1"/>
        <end position="20"/>
    </location>
</feature>
<reference evidence="2" key="1">
    <citation type="journal article" date="2014" name="Int. J. Syst. Evol. Microbiol.">
        <title>Complete genome sequence of Corynebacterium casei LMG S-19264T (=DSM 44701T), isolated from a smear-ripened cheese.</title>
        <authorList>
            <consortium name="US DOE Joint Genome Institute (JGI-PGF)"/>
            <person name="Walter F."/>
            <person name="Albersmeier A."/>
            <person name="Kalinowski J."/>
            <person name="Ruckert C."/>
        </authorList>
    </citation>
    <scope>NUCLEOTIDE SEQUENCE</scope>
    <source>
        <strain evidence="2">JCM 30078</strain>
    </source>
</reference>
<evidence type="ECO:0000256" key="1">
    <source>
        <dbReference type="SAM" id="SignalP"/>
    </source>
</evidence>
<dbReference type="AlphaFoldDB" id="A0A917UWD9"/>